<dbReference type="InterPro" id="IPR015797">
    <property type="entry name" value="NUDIX_hydrolase-like_dom_sf"/>
</dbReference>
<evidence type="ECO:0000256" key="9">
    <source>
        <dbReference type="ARBA" id="ARBA00023679"/>
    </source>
</evidence>
<dbReference type="InterPro" id="IPR020084">
    <property type="entry name" value="NUDIX_hydrolase_CS"/>
</dbReference>
<name>A0AAD5TJH2_9FUNG</name>
<dbReference type="NCBIfam" id="NF001299">
    <property type="entry name" value="PRK00241.1"/>
    <property type="match status" value="1"/>
</dbReference>
<dbReference type="GO" id="GO:0005829">
    <property type="term" value="C:cytosol"/>
    <property type="evidence" value="ECO:0007669"/>
    <property type="project" value="TreeGrafter"/>
</dbReference>
<dbReference type="PANTHER" id="PTHR42904">
    <property type="entry name" value="NUDIX HYDROLASE, NUDC SUBFAMILY"/>
    <property type="match status" value="1"/>
</dbReference>
<keyword evidence="5" id="KW-0479">Metal-binding</keyword>
<dbReference type="PRINTS" id="PR00502">
    <property type="entry name" value="NUDIXFAMILY"/>
</dbReference>
<dbReference type="GO" id="GO:0006742">
    <property type="term" value="P:NADP+ catabolic process"/>
    <property type="evidence" value="ECO:0007669"/>
    <property type="project" value="TreeGrafter"/>
</dbReference>
<dbReference type="Gene3D" id="3.90.79.20">
    <property type="match status" value="1"/>
</dbReference>
<comment type="cofactor">
    <cofactor evidence="2">
        <name>Zn(2+)</name>
        <dbReference type="ChEBI" id="CHEBI:29105"/>
    </cofactor>
</comment>
<evidence type="ECO:0000256" key="2">
    <source>
        <dbReference type="ARBA" id="ARBA00001947"/>
    </source>
</evidence>
<dbReference type="PROSITE" id="PS00893">
    <property type="entry name" value="NUDIX_BOX"/>
    <property type="match status" value="1"/>
</dbReference>
<keyword evidence="8" id="KW-0520">NAD</keyword>
<evidence type="ECO:0000256" key="6">
    <source>
        <dbReference type="ARBA" id="ARBA00022801"/>
    </source>
</evidence>
<evidence type="ECO:0000256" key="4">
    <source>
        <dbReference type="ARBA" id="ARBA00012381"/>
    </source>
</evidence>
<evidence type="ECO:0000256" key="7">
    <source>
        <dbReference type="ARBA" id="ARBA00022842"/>
    </source>
</evidence>
<comment type="cofactor">
    <cofactor evidence="1">
        <name>Mg(2+)</name>
        <dbReference type="ChEBI" id="CHEBI:18420"/>
    </cofactor>
</comment>
<comment type="catalytic activity">
    <reaction evidence="9">
        <text>a 5'-end NAD(+)-phospho-ribonucleoside in mRNA + H2O = a 5'-end phospho-adenosine-phospho-ribonucleoside in mRNA + beta-nicotinamide D-ribonucleotide + 2 H(+)</text>
        <dbReference type="Rhea" id="RHEA:60876"/>
        <dbReference type="Rhea" id="RHEA-COMP:15698"/>
        <dbReference type="Rhea" id="RHEA-COMP:15719"/>
        <dbReference type="ChEBI" id="CHEBI:14649"/>
        <dbReference type="ChEBI" id="CHEBI:15377"/>
        <dbReference type="ChEBI" id="CHEBI:15378"/>
        <dbReference type="ChEBI" id="CHEBI:144029"/>
        <dbReference type="ChEBI" id="CHEBI:144051"/>
    </reaction>
    <physiologicalReaction direction="left-to-right" evidence="9">
        <dbReference type="Rhea" id="RHEA:60877"/>
    </physiologicalReaction>
</comment>
<evidence type="ECO:0000256" key="8">
    <source>
        <dbReference type="ARBA" id="ARBA00023027"/>
    </source>
</evidence>
<gene>
    <name evidence="12" type="primary">NPY1</name>
    <name evidence="12" type="ORF">HDU87_003660</name>
</gene>
<comment type="caution">
    <text evidence="12">The sequence shown here is derived from an EMBL/GenBank/DDBJ whole genome shotgun (WGS) entry which is preliminary data.</text>
</comment>
<dbReference type="PROSITE" id="PS51462">
    <property type="entry name" value="NUDIX"/>
    <property type="match status" value="1"/>
</dbReference>
<evidence type="ECO:0000259" key="11">
    <source>
        <dbReference type="PROSITE" id="PS51462"/>
    </source>
</evidence>
<dbReference type="Gene3D" id="3.90.79.10">
    <property type="entry name" value="Nucleoside Triphosphate Pyrophosphohydrolase"/>
    <property type="match status" value="1"/>
</dbReference>
<dbReference type="SUPFAM" id="SSF55811">
    <property type="entry name" value="Nudix"/>
    <property type="match status" value="1"/>
</dbReference>
<reference evidence="12" key="1">
    <citation type="submission" date="2020-05" db="EMBL/GenBank/DDBJ databases">
        <title>Phylogenomic resolution of chytrid fungi.</title>
        <authorList>
            <person name="Stajich J.E."/>
            <person name="Amses K."/>
            <person name="Simmons R."/>
            <person name="Seto K."/>
            <person name="Myers J."/>
            <person name="Bonds A."/>
            <person name="Quandt C.A."/>
            <person name="Barry K."/>
            <person name="Liu P."/>
            <person name="Grigoriev I."/>
            <person name="Longcore J.E."/>
            <person name="James T.Y."/>
        </authorList>
    </citation>
    <scope>NUCLEOTIDE SEQUENCE</scope>
    <source>
        <strain evidence="12">JEL0379</strain>
    </source>
</reference>
<dbReference type="GO" id="GO:0046872">
    <property type="term" value="F:metal ion binding"/>
    <property type="evidence" value="ECO:0007669"/>
    <property type="project" value="UniProtKB-KW"/>
</dbReference>
<dbReference type="Pfam" id="PF00293">
    <property type="entry name" value="NUDIX"/>
    <property type="match status" value="1"/>
</dbReference>
<dbReference type="PANTHER" id="PTHR42904:SF6">
    <property type="entry name" value="NAD-CAPPED RNA HYDROLASE NUDT12"/>
    <property type="match status" value="1"/>
</dbReference>
<evidence type="ECO:0000256" key="10">
    <source>
        <dbReference type="RuleBase" id="RU003476"/>
    </source>
</evidence>
<dbReference type="GO" id="GO:0005777">
    <property type="term" value="C:peroxisome"/>
    <property type="evidence" value="ECO:0007669"/>
    <property type="project" value="TreeGrafter"/>
</dbReference>
<feature type="domain" description="Nudix hydrolase" evidence="11">
    <location>
        <begin position="220"/>
        <end position="346"/>
    </location>
</feature>
<evidence type="ECO:0000256" key="5">
    <source>
        <dbReference type="ARBA" id="ARBA00022723"/>
    </source>
</evidence>
<dbReference type="CDD" id="cd03429">
    <property type="entry name" value="NUDIX_NADH_pyrophosphatase_Nudt13"/>
    <property type="match status" value="1"/>
</dbReference>
<organism evidence="12 13">
    <name type="scientific">Geranomyces variabilis</name>
    <dbReference type="NCBI Taxonomy" id="109894"/>
    <lineage>
        <taxon>Eukaryota</taxon>
        <taxon>Fungi</taxon>
        <taxon>Fungi incertae sedis</taxon>
        <taxon>Chytridiomycota</taxon>
        <taxon>Chytridiomycota incertae sedis</taxon>
        <taxon>Chytridiomycetes</taxon>
        <taxon>Spizellomycetales</taxon>
        <taxon>Powellomycetaceae</taxon>
        <taxon>Geranomyces</taxon>
    </lineage>
</organism>
<protein>
    <recommendedName>
        <fullName evidence="4">NAD(+) diphosphatase</fullName>
        <ecNumber evidence="4">3.6.1.22</ecNumber>
    </recommendedName>
</protein>
<evidence type="ECO:0000256" key="3">
    <source>
        <dbReference type="ARBA" id="ARBA00009595"/>
    </source>
</evidence>
<dbReference type="InterPro" id="IPR050241">
    <property type="entry name" value="NAD-cap_RNA_hydrolase_NudC"/>
</dbReference>
<dbReference type="AlphaFoldDB" id="A0AAD5TJH2"/>
<dbReference type="GO" id="GO:0019677">
    <property type="term" value="P:NAD+ catabolic process"/>
    <property type="evidence" value="ECO:0007669"/>
    <property type="project" value="TreeGrafter"/>
</dbReference>
<dbReference type="EC" id="3.6.1.22" evidence="4"/>
<proteinExistence type="inferred from homology"/>
<dbReference type="InterPro" id="IPR015375">
    <property type="entry name" value="NADH_PPase-like_N"/>
</dbReference>
<keyword evidence="6 10" id="KW-0378">Hydrolase</keyword>
<dbReference type="InterPro" id="IPR000086">
    <property type="entry name" value="NUDIX_hydrolase_dom"/>
</dbReference>
<comment type="similarity">
    <text evidence="3">Belongs to the Nudix hydrolase family. NudC subfamily.</text>
</comment>
<dbReference type="Proteomes" id="UP001212152">
    <property type="component" value="Unassembled WGS sequence"/>
</dbReference>
<evidence type="ECO:0000313" key="12">
    <source>
        <dbReference type="EMBL" id="KAJ3178348.1"/>
    </source>
</evidence>
<dbReference type="InterPro" id="IPR049734">
    <property type="entry name" value="NudC-like_C"/>
</dbReference>
<evidence type="ECO:0000256" key="1">
    <source>
        <dbReference type="ARBA" id="ARBA00001946"/>
    </source>
</evidence>
<evidence type="ECO:0000313" key="13">
    <source>
        <dbReference type="Proteomes" id="UP001212152"/>
    </source>
</evidence>
<dbReference type="EMBL" id="JADGJQ010000027">
    <property type="protein sequence ID" value="KAJ3178348.1"/>
    <property type="molecule type" value="Genomic_DNA"/>
</dbReference>
<keyword evidence="13" id="KW-1185">Reference proteome</keyword>
<accession>A0AAD5TJH2</accession>
<keyword evidence="7" id="KW-0460">Magnesium</keyword>
<sequence length="390" mass="41703">MSATRFTHLFAGSSLNRLSVLRGNSAYIAHALRSPRTRFIALRQLEPLLTDGHVAWLSADTVQQALAAGAPHVFLGVDEADEAADGEDGAVFSWTRKGGAVATVKGRSYWAIDLSPGACDDAVLKQLDDVFQSSDYKFVGLRGAMASLSWGEEAAYIAHARSIIDWNVRNQFCPACGQQTDSTDAGYKRACPRPAEGTVTDPKTKKCLSLSPGVNNFQYPRTDPVVIIAVTHPTDPNKILLGRQARFPAGTYTCVAGFMEAGETIEEAARREVFEETGVKVGAVAYHSSQPWPFPNSVMIGCVGKAVTTDIDLVDEELEDAKWFTREQAAAAVAAHERAAASASAGAGANGFAVWPEGGGIRVPPPYAIAHQLIKAWLGGFGPRELEAKI</sequence>
<dbReference type="GO" id="GO:0035529">
    <property type="term" value="F:NADH pyrophosphatase activity"/>
    <property type="evidence" value="ECO:0007669"/>
    <property type="project" value="TreeGrafter"/>
</dbReference>
<dbReference type="Pfam" id="PF09296">
    <property type="entry name" value="NUDIX-like"/>
    <property type="match status" value="1"/>
</dbReference>
<dbReference type="InterPro" id="IPR020476">
    <property type="entry name" value="Nudix_hydrolase"/>
</dbReference>